<proteinExistence type="predicted"/>
<keyword evidence="2" id="KW-1185">Reference proteome</keyword>
<evidence type="ECO:0000313" key="2">
    <source>
        <dbReference type="Proteomes" id="UP001195769"/>
    </source>
</evidence>
<dbReference type="GeneID" id="64657134"/>
<dbReference type="RefSeq" id="XP_041220895.1">
    <property type="nucleotide sequence ID" value="XM_041362836.1"/>
</dbReference>
<dbReference type="AlphaFoldDB" id="A0AAD4HH54"/>
<gene>
    <name evidence="1" type="ORF">F5891DRAFT_1059515</name>
</gene>
<accession>A0AAD4HH54</accession>
<sequence>MESPIRSPFSGLPVEIATIIFEYAAEPTFSQREKYDDKTPYSTALSLCLVSRLVRRIVLPELLHTILLRRRYDVKKFVNALLMQKAYAQKQSDLFFDYTSAVQRMWISDFFDHSPNAQRAMVNHFFLRHPLQEPEFELDMSVLVPVILAAPALAIDVYHLKLIVQSVEDAWTSRADANIDHEHSPFPSKTQNLTIIRHSSNWKIFENIPKGCAFLAPITQLTFLTDLDEESNTFRDISRGLKSPELSLCDWMKDIPWARMKSLEAVSAAYPHMAAPFSMRSYIDPTRGLDLHVERLTVSAPLYRQDPQFFPWATPPFSITDPGKKRVESDGLSFEVTRDQTHFCRFFCSWDRAWASGLTFNDRSFLLYNYYRLLIPNAWDGDLMIHEP</sequence>
<name>A0AAD4HH54_9AGAM</name>
<organism evidence="1 2">
    <name type="scientific">Suillus fuscotomentosus</name>
    <dbReference type="NCBI Taxonomy" id="1912939"/>
    <lineage>
        <taxon>Eukaryota</taxon>
        <taxon>Fungi</taxon>
        <taxon>Dikarya</taxon>
        <taxon>Basidiomycota</taxon>
        <taxon>Agaricomycotina</taxon>
        <taxon>Agaricomycetes</taxon>
        <taxon>Agaricomycetidae</taxon>
        <taxon>Boletales</taxon>
        <taxon>Suillineae</taxon>
        <taxon>Suillaceae</taxon>
        <taxon>Suillus</taxon>
    </lineage>
</organism>
<protein>
    <submittedName>
        <fullName evidence="1">Uncharacterized protein</fullName>
    </submittedName>
</protein>
<evidence type="ECO:0000313" key="1">
    <source>
        <dbReference type="EMBL" id="KAG1895319.1"/>
    </source>
</evidence>
<comment type="caution">
    <text evidence="1">The sequence shown here is derived from an EMBL/GenBank/DDBJ whole genome shotgun (WGS) entry which is preliminary data.</text>
</comment>
<dbReference type="EMBL" id="JABBWK010000068">
    <property type="protein sequence ID" value="KAG1895319.1"/>
    <property type="molecule type" value="Genomic_DNA"/>
</dbReference>
<reference evidence="1" key="1">
    <citation type="journal article" date="2020" name="New Phytol.">
        <title>Comparative genomics reveals dynamic genome evolution in host specialist ectomycorrhizal fungi.</title>
        <authorList>
            <person name="Lofgren L.A."/>
            <person name="Nguyen N.H."/>
            <person name="Vilgalys R."/>
            <person name="Ruytinx J."/>
            <person name="Liao H.L."/>
            <person name="Branco S."/>
            <person name="Kuo A."/>
            <person name="LaButti K."/>
            <person name="Lipzen A."/>
            <person name="Andreopoulos W."/>
            <person name="Pangilinan J."/>
            <person name="Riley R."/>
            <person name="Hundley H."/>
            <person name="Na H."/>
            <person name="Barry K."/>
            <person name="Grigoriev I.V."/>
            <person name="Stajich J.E."/>
            <person name="Kennedy P.G."/>
        </authorList>
    </citation>
    <scope>NUCLEOTIDE SEQUENCE</scope>
    <source>
        <strain evidence="1">FC203</strain>
    </source>
</reference>
<dbReference type="Proteomes" id="UP001195769">
    <property type="component" value="Unassembled WGS sequence"/>
</dbReference>